<evidence type="ECO:0000313" key="1">
    <source>
        <dbReference type="EMBL" id="MBM6617854.1"/>
    </source>
</evidence>
<reference evidence="1 2" key="1">
    <citation type="submission" date="2021-02" db="EMBL/GenBank/DDBJ databases">
        <title>Bacillus sp. RD4P76, an endophyte from a halophyte.</title>
        <authorList>
            <person name="Sun J.-Q."/>
        </authorList>
    </citation>
    <scope>NUCLEOTIDE SEQUENCE [LARGE SCALE GENOMIC DNA]</scope>
    <source>
        <strain evidence="1 2">RD4P76</strain>
    </source>
</reference>
<dbReference type="Proteomes" id="UP001518925">
    <property type="component" value="Unassembled WGS sequence"/>
</dbReference>
<dbReference type="NCBIfam" id="NF005994">
    <property type="entry name" value="PRK08118.1"/>
    <property type="match status" value="1"/>
</dbReference>
<name>A0ABS2DH99_9BACI</name>
<sequence>MGKIALIGSGGSGKSTLARKMGEKLDIQVFHLDRLLWKPNWTLTSKEEQREIQEKLIHQEKWLIDGNYNSTLDIRLQAADTIVFLDIPRVICVARVLKRMIQYQNRTRPDMQEGCNEKFDLKFLKWVWDFPKVKRENILTQLKQLPDDKKIIILKSPKEVQRFLEKLV</sequence>
<keyword evidence="2" id="KW-1185">Reference proteome</keyword>
<proteinExistence type="predicted"/>
<comment type="caution">
    <text evidence="1">The sequence shown here is derived from an EMBL/GenBank/DDBJ whole genome shotgun (WGS) entry which is preliminary data.</text>
</comment>
<dbReference type="PANTHER" id="PTHR37816:SF3">
    <property type="entry name" value="MODULATES DNA TOPOLOGY"/>
    <property type="match status" value="1"/>
</dbReference>
<dbReference type="PANTHER" id="PTHR37816">
    <property type="entry name" value="YALI0E33011P"/>
    <property type="match status" value="1"/>
</dbReference>
<dbReference type="InterPro" id="IPR052922">
    <property type="entry name" value="Cytidylate_Kinase-2"/>
</dbReference>
<dbReference type="SUPFAM" id="SSF52540">
    <property type="entry name" value="P-loop containing nucleoside triphosphate hydrolases"/>
    <property type="match status" value="1"/>
</dbReference>
<accession>A0ABS2DH99</accession>
<dbReference type="EMBL" id="JAFELM010000028">
    <property type="protein sequence ID" value="MBM6617854.1"/>
    <property type="molecule type" value="Genomic_DNA"/>
</dbReference>
<organism evidence="1 2">
    <name type="scientific">Bacillus suaedaesalsae</name>
    <dbReference type="NCBI Taxonomy" id="2810349"/>
    <lineage>
        <taxon>Bacteria</taxon>
        <taxon>Bacillati</taxon>
        <taxon>Bacillota</taxon>
        <taxon>Bacilli</taxon>
        <taxon>Bacillales</taxon>
        <taxon>Bacillaceae</taxon>
        <taxon>Bacillus</taxon>
    </lineage>
</organism>
<dbReference type="InterPro" id="IPR027417">
    <property type="entry name" value="P-loop_NTPase"/>
</dbReference>
<gene>
    <name evidence="1" type="ORF">JR050_09260</name>
</gene>
<dbReference type="RefSeq" id="WP_204203216.1">
    <property type="nucleotide sequence ID" value="NZ_JAFELM010000028.1"/>
</dbReference>
<dbReference type="Gene3D" id="3.40.50.300">
    <property type="entry name" value="P-loop containing nucleotide triphosphate hydrolases"/>
    <property type="match status" value="1"/>
</dbReference>
<evidence type="ECO:0000313" key="2">
    <source>
        <dbReference type="Proteomes" id="UP001518925"/>
    </source>
</evidence>
<protein>
    <submittedName>
        <fullName evidence="1">DNA topology modulation protein</fullName>
    </submittedName>
</protein>